<dbReference type="NCBIfam" id="TIGR03675">
    <property type="entry name" value="arCOG00543"/>
    <property type="match status" value="1"/>
</dbReference>
<protein>
    <recommendedName>
        <fullName evidence="12">Transcription termination factor FttA</fullName>
        <ecNumber evidence="12">3.1.-.-</ecNumber>
    </recommendedName>
</protein>
<feature type="region of interest" description="KHb" evidence="12">
    <location>
        <begin position="66"/>
        <end position="133"/>
    </location>
</feature>
<keyword evidence="5 12" id="KW-0378">Hydrolase</keyword>
<feature type="binding site" evidence="12">
    <location>
        <position position="239"/>
    </location>
    <ligand>
        <name>Zn(2+)</name>
        <dbReference type="ChEBI" id="CHEBI:29105"/>
        <label>1</label>
    </ligand>
</feature>
<evidence type="ECO:0000256" key="10">
    <source>
        <dbReference type="ARBA" id="ARBA00023125"/>
    </source>
</evidence>
<dbReference type="Gene3D" id="3.60.15.10">
    <property type="entry name" value="Ribonuclease Z/Hydroxyacylglutathione hydrolase-like"/>
    <property type="match status" value="1"/>
</dbReference>
<dbReference type="Gene3D" id="3.30.300.230">
    <property type="match status" value="1"/>
</dbReference>
<dbReference type="EMBL" id="JADFAQ010000024">
    <property type="protein sequence ID" value="MBE5728124.1"/>
    <property type="molecule type" value="Genomic_DNA"/>
</dbReference>
<dbReference type="HAMAP" id="MF_00870">
    <property type="entry name" value="FttA"/>
    <property type="match status" value="1"/>
</dbReference>
<keyword evidence="2 12" id="KW-0540">Nuclease</keyword>
<evidence type="ECO:0000313" key="15">
    <source>
        <dbReference type="EMBL" id="MBE5728124.1"/>
    </source>
</evidence>
<dbReference type="InterPro" id="IPR001279">
    <property type="entry name" value="Metallo-B-lactamas"/>
</dbReference>
<comment type="function">
    <text evidence="12">Terminates transcription on the whole genome. Termination is linked to FttA-mediated RNA cleavage and does not require NTP hydrolysis. Cleaves endonucleolytically at the RNA exit channel of RNA polymerase (RNAP); the 5'-3' exonuclease activity of this protein degrades the nascent RNA released from RNAP.</text>
</comment>
<dbReference type="GO" id="GO:0003723">
    <property type="term" value="F:RNA binding"/>
    <property type="evidence" value="ECO:0007669"/>
    <property type="project" value="UniProtKB-UniRule"/>
</dbReference>
<evidence type="ECO:0000256" key="11">
    <source>
        <dbReference type="ARBA" id="ARBA00023163"/>
    </source>
</evidence>
<feature type="region of interest" description="Metallo-beta-lactamase C-terminus" evidence="12">
    <location>
        <begin position="572"/>
        <end position="630"/>
    </location>
</feature>
<dbReference type="InterPro" id="IPR050698">
    <property type="entry name" value="MBL"/>
</dbReference>
<dbReference type="GO" id="GO:0008270">
    <property type="term" value="F:zinc ion binding"/>
    <property type="evidence" value="ECO:0007669"/>
    <property type="project" value="UniProtKB-UniRule"/>
</dbReference>
<accession>A0A8T3UZ80</accession>
<comment type="caution">
    <text evidence="12">Lacks conserved residue(s) required for the propagation of feature annotation.</text>
</comment>
<dbReference type="GO" id="GO:0004532">
    <property type="term" value="F:RNA exonuclease activity"/>
    <property type="evidence" value="ECO:0007669"/>
    <property type="project" value="UniProtKB-UniRule"/>
</dbReference>
<evidence type="ECO:0000256" key="3">
    <source>
        <dbReference type="ARBA" id="ARBA00022723"/>
    </source>
</evidence>
<comment type="caution">
    <text evidence="15">The sequence shown here is derived from an EMBL/GenBank/DDBJ whole genome shotgun (WGS) entry which is preliminary data.</text>
</comment>
<dbReference type="EC" id="3.1.-.-" evidence="12"/>
<keyword evidence="8 12" id="KW-0694">RNA-binding</keyword>
<feature type="binding site" evidence="12">
    <location>
        <position position="241"/>
    </location>
    <ligand>
        <name>Zn(2+)</name>
        <dbReference type="ChEBI" id="CHEBI:29105"/>
        <label>2</label>
    </ligand>
</feature>
<dbReference type="Pfam" id="PF17214">
    <property type="entry name" value="KH_TffA"/>
    <property type="match status" value="1"/>
</dbReference>
<reference evidence="15 16" key="1">
    <citation type="submission" date="2020-09" db="EMBL/GenBank/DDBJ databases">
        <title>Genomic characterization of a novel Parvarchaeota family in acid mine drainage sediments.</title>
        <authorList>
            <person name="Luo Z.-H."/>
        </authorList>
    </citation>
    <scope>NUCLEOTIDE SEQUENCE [LARGE SCALE GENOMIC DNA]</scope>
    <source>
        <strain evidence="15">TL1-5_bins.178</strain>
    </source>
</reference>
<dbReference type="InterPro" id="IPR022712">
    <property type="entry name" value="Beta_Casp"/>
</dbReference>
<dbReference type="InterPro" id="IPR011108">
    <property type="entry name" value="RMMBL"/>
</dbReference>
<keyword evidence="11" id="KW-0804">Transcription</keyword>
<gene>
    <name evidence="12" type="primary">fttA</name>
    <name evidence="15" type="ORF">IHE50_01765</name>
</gene>
<dbReference type="PANTHER" id="PTHR11203:SF51">
    <property type="entry name" value="CLEAVAGE AND POLYADENYLATION SPECIFICITY FACTOR"/>
    <property type="match status" value="1"/>
</dbReference>
<comment type="subunit">
    <text evidence="12">Homodimer. Interacts with RNA polymerase (RNAP), interacts with the Spt4-Spt5 complex.</text>
</comment>
<keyword evidence="7 12" id="KW-0269">Exonuclease</keyword>
<evidence type="ECO:0000256" key="5">
    <source>
        <dbReference type="ARBA" id="ARBA00022801"/>
    </source>
</evidence>
<dbReference type="PANTHER" id="PTHR11203">
    <property type="entry name" value="CLEAVAGE AND POLYADENYLATION SPECIFICITY FACTOR FAMILY MEMBER"/>
    <property type="match status" value="1"/>
</dbReference>
<feature type="binding site" evidence="12">
    <location>
        <position position="242"/>
    </location>
    <ligand>
        <name>Zn(2+)</name>
        <dbReference type="ChEBI" id="CHEBI:29105"/>
        <label>2</label>
    </ligand>
</feature>
<feature type="binding site" evidence="12">
    <location>
        <position position="597"/>
    </location>
    <ligand>
        <name>Zn(2+)</name>
        <dbReference type="ChEBI" id="CHEBI:29105"/>
        <label>2</label>
    </ligand>
</feature>
<dbReference type="GO" id="GO:0004521">
    <property type="term" value="F:RNA endonuclease activity"/>
    <property type="evidence" value="ECO:0007669"/>
    <property type="project" value="UniProtKB-UniRule"/>
</dbReference>
<evidence type="ECO:0000256" key="8">
    <source>
        <dbReference type="ARBA" id="ARBA00022884"/>
    </source>
</evidence>
<keyword evidence="9 12" id="KW-0805">Transcription regulation</keyword>
<evidence type="ECO:0000259" key="14">
    <source>
        <dbReference type="SMART" id="SM01027"/>
    </source>
</evidence>
<keyword evidence="4 12" id="KW-0255">Endonuclease</keyword>
<dbReference type="SUPFAM" id="SSF56281">
    <property type="entry name" value="Metallo-hydrolase/oxidoreductase"/>
    <property type="match status" value="1"/>
</dbReference>
<evidence type="ECO:0000256" key="9">
    <source>
        <dbReference type="ARBA" id="ARBA00023015"/>
    </source>
</evidence>
<dbReference type="SMART" id="SM00849">
    <property type="entry name" value="Lactamase_B"/>
    <property type="match status" value="1"/>
</dbReference>
<dbReference type="SMART" id="SM01027">
    <property type="entry name" value="Beta-Casp"/>
    <property type="match status" value="1"/>
</dbReference>
<dbReference type="GO" id="GO:0003677">
    <property type="term" value="F:DNA binding"/>
    <property type="evidence" value="ECO:0007669"/>
    <property type="project" value="UniProtKB-KW"/>
</dbReference>
<dbReference type="Pfam" id="PF07521">
    <property type="entry name" value="RMMBL"/>
    <property type="match status" value="1"/>
</dbReference>
<evidence type="ECO:0000256" key="6">
    <source>
        <dbReference type="ARBA" id="ARBA00022833"/>
    </source>
</evidence>
<evidence type="ECO:0000313" key="16">
    <source>
        <dbReference type="Proteomes" id="UP000763484"/>
    </source>
</evidence>
<dbReference type="GO" id="GO:0006353">
    <property type="term" value="P:DNA-templated transcription termination"/>
    <property type="evidence" value="ECO:0007669"/>
    <property type="project" value="UniProtKB-UniRule"/>
</dbReference>
<feature type="binding site" evidence="12">
    <location>
        <position position="347"/>
    </location>
    <ligand>
        <name>Zn(2+)</name>
        <dbReference type="ChEBI" id="CHEBI:29105"/>
        <label>2</label>
    </ligand>
</feature>
<feature type="domain" description="Metallo-beta-lactamase" evidence="13">
    <location>
        <begin position="189"/>
        <end position="404"/>
    </location>
</feature>
<evidence type="ECO:0000256" key="2">
    <source>
        <dbReference type="ARBA" id="ARBA00022722"/>
    </source>
</evidence>
<proteinExistence type="inferred from homology"/>
<evidence type="ECO:0000259" key="13">
    <source>
        <dbReference type="SMART" id="SM00849"/>
    </source>
</evidence>
<evidence type="ECO:0000256" key="7">
    <source>
        <dbReference type="ARBA" id="ARBA00022839"/>
    </source>
</evidence>
<dbReference type="AlphaFoldDB" id="A0A8T3UZ80"/>
<dbReference type="Gene3D" id="3.30.300.20">
    <property type="match status" value="1"/>
</dbReference>
<evidence type="ECO:0000256" key="4">
    <source>
        <dbReference type="ARBA" id="ARBA00022759"/>
    </source>
</evidence>
<sequence>MGDIKKDITDLIGDKSLIEDMNFEVSNIIVYTRNRNFFLDNINIIKNVVNTIKKRVEVRLDPSLLQDEKETEKAVRNIIPEEADLREVWFDRDRSLMTLEAVRLEIISKRGNGIIDKIKEQTGWSIQLARSPIIKSDIVKAVRGMMYNNSKFRRTLLNSIGEKIYYSKYSVDENYWVRFTALGGFRHVGRSSLLVQTPVSRVLLDAGIDVSNTREPFPRIDAPEMDLSKLDAVVITHSHLDHCGFLPILYKYGYKGPVYSTFPTRDVMTLLHLDYLNLSNKTNEKALFGIDDIKEMLKYSIGLSYEEVTDITPDIRLTLHNAGHILGSAMVHLNIGNGFHNLLYTGDFKYNKSKTLNRAENQFDRVETLIMESTYGGDKDIQPSREEAEQFFFDIVKKTVSKGGKVLVPVLGVGRAQELMLMIEEWVRYDMLQNVNVVVDGMLWDVTAIYTVYPEYMNSETKRRIVEYNSNPFLSPIFKHVVSEEERKKILSEGPAIILATSGMMNGGPSVYYFANLCEDDHNSVVLVSYQGAGTLGRRLQNGDKEVDIELNGSLRKFHVNAPIYSIEGFSGHSDRRELERYVAEIKPKPRRIVLDHGEESKIIALLKFIRSRDRIDTVAPRVLDALRLK</sequence>
<dbReference type="Gene3D" id="3.40.50.10890">
    <property type="match status" value="1"/>
</dbReference>
<dbReference type="Proteomes" id="UP000763484">
    <property type="component" value="Unassembled WGS sequence"/>
</dbReference>
<feature type="binding site" evidence="12">
    <location>
        <position position="237"/>
    </location>
    <ligand>
        <name>Zn(2+)</name>
        <dbReference type="ChEBI" id="CHEBI:29105"/>
        <label>1</label>
    </ligand>
</feature>
<keyword evidence="1 12" id="KW-0806">Transcription termination</keyword>
<dbReference type="InterPro" id="IPR036866">
    <property type="entry name" value="RibonucZ/Hydroxyglut_hydro"/>
</dbReference>
<name>A0A8T3UZ80_9ARCH</name>
<dbReference type="CDD" id="cd16295">
    <property type="entry name" value="TTHA0252-CPSF-like_MBL-fold"/>
    <property type="match status" value="1"/>
</dbReference>
<comment type="cofactor">
    <cofactor evidence="12">
        <name>Zn(2+)</name>
        <dbReference type="ChEBI" id="CHEBI:29105"/>
    </cofactor>
    <text evidence="12">Binds 2 Zn(2+) ions, which are required for nuclease activity.</text>
</comment>
<keyword evidence="6 12" id="KW-0862">Zinc</keyword>
<evidence type="ECO:0000256" key="1">
    <source>
        <dbReference type="ARBA" id="ARBA00022472"/>
    </source>
</evidence>
<feature type="domain" description="Beta-Casp" evidence="14">
    <location>
        <begin position="416"/>
        <end position="540"/>
    </location>
</feature>
<dbReference type="InterPro" id="IPR019975">
    <property type="entry name" value="aCPSF1"/>
</dbReference>
<dbReference type="Pfam" id="PF16661">
    <property type="entry name" value="Lactamase_B_6"/>
    <property type="match status" value="1"/>
</dbReference>
<dbReference type="InterPro" id="IPR015946">
    <property type="entry name" value="KH_dom-like_a/b"/>
</dbReference>
<organism evidence="15 16">
    <name type="scientific">Candidatus Acidifodinimicrobium mancum</name>
    <dbReference type="NCBI Taxonomy" id="2898728"/>
    <lineage>
        <taxon>Archaea</taxon>
        <taxon>Candidatus Parvarchaeota</taxon>
        <taxon>Candidatus Acidifodinimicrobiaceae</taxon>
        <taxon>Candidatus Acidifodinimicrobium</taxon>
    </lineage>
</organism>
<evidence type="ECO:0000256" key="12">
    <source>
        <dbReference type="HAMAP-Rule" id="MF_00870"/>
    </source>
</evidence>
<dbReference type="Pfam" id="PF10996">
    <property type="entry name" value="Beta-Casp"/>
    <property type="match status" value="1"/>
</dbReference>
<comment type="similarity">
    <text evidence="12">Belongs to the metallo-beta-lactamase superfamily. RNA-metabolizing metallo-beta-lactamase-like family. FttA subfamily.</text>
</comment>
<dbReference type="InterPro" id="IPR033769">
    <property type="entry name" value="TffA_KH"/>
</dbReference>
<keyword evidence="3 12" id="KW-0479">Metal-binding</keyword>
<feature type="binding site" evidence="12">
    <location>
        <position position="347"/>
    </location>
    <ligand>
        <name>Zn(2+)</name>
        <dbReference type="ChEBI" id="CHEBI:29105"/>
        <label>1</label>
    </ligand>
</feature>
<feature type="binding site" evidence="12">
    <location>
        <position position="324"/>
    </location>
    <ligand>
        <name>Zn(2+)</name>
        <dbReference type="ChEBI" id="CHEBI:29105"/>
        <label>1</label>
    </ligand>
</feature>
<keyword evidence="10 12" id="KW-0238">DNA-binding</keyword>